<evidence type="ECO:0000259" key="2">
    <source>
        <dbReference type="Pfam" id="PF22041"/>
    </source>
</evidence>
<dbReference type="AlphaFoldDB" id="A0A1T3CTZ2"/>
<evidence type="ECO:0000313" key="4">
    <source>
        <dbReference type="Proteomes" id="UP000191004"/>
    </source>
</evidence>
<evidence type="ECO:0000313" key="3">
    <source>
        <dbReference type="EMBL" id="OPB44549.1"/>
    </source>
</evidence>
<keyword evidence="4" id="KW-1185">Reference proteome</keyword>
<name>A0A1T3CTZ2_9HYPO</name>
<dbReference type="InterPro" id="IPR054416">
    <property type="entry name" value="GST_UstS-like_C"/>
</dbReference>
<dbReference type="InterPro" id="IPR004045">
    <property type="entry name" value="Glutathione_S-Trfase_N"/>
</dbReference>
<dbReference type="SUPFAM" id="SSF47616">
    <property type="entry name" value="GST C-terminal domain-like"/>
    <property type="match status" value="1"/>
</dbReference>
<gene>
    <name evidence="3" type="ORF">A0O28_0028680</name>
</gene>
<dbReference type="EMBL" id="LVVK01000007">
    <property type="protein sequence ID" value="OPB44549.1"/>
    <property type="molecule type" value="Genomic_DNA"/>
</dbReference>
<feature type="domain" description="Glutathione S-transferase UstS-like C-terminal" evidence="2">
    <location>
        <begin position="114"/>
        <end position="238"/>
    </location>
</feature>
<dbReference type="OrthoDB" id="4951845at2759"/>
<dbReference type="CDD" id="cd03038">
    <property type="entry name" value="GST_N_etherase_LigE"/>
    <property type="match status" value="1"/>
</dbReference>
<dbReference type="CDD" id="cd00299">
    <property type="entry name" value="GST_C_family"/>
    <property type="match status" value="1"/>
</dbReference>
<dbReference type="Gene3D" id="1.20.1050.10">
    <property type="match status" value="1"/>
</dbReference>
<dbReference type="Pfam" id="PF13409">
    <property type="entry name" value="GST_N_2"/>
    <property type="match status" value="1"/>
</dbReference>
<keyword evidence="3" id="KW-0808">Transferase</keyword>
<accession>A0A1T3CTZ2</accession>
<protein>
    <submittedName>
        <fullName evidence="3">Glutathione-S-transferase</fullName>
    </submittedName>
</protein>
<reference evidence="3 4" key="1">
    <citation type="submission" date="2016-04" db="EMBL/GenBank/DDBJ databases">
        <title>Multiple horizontal gene transfer events from other fungi enriched the ability of the initially mycotrophic fungus Trichoderma (Ascomycota) to feed on dead plant biomass.</title>
        <authorList>
            <person name="Atanasova L."/>
            <person name="Chenthamara K."/>
            <person name="Zhang J."/>
            <person name="Grujic M."/>
            <person name="Henrissat B."/>
            <person name="Kuo A."/>
            <person name="Aertz A."/>
            <person name="Salamov A."/>
            <person name="Lipzen A."/>
            <person name="Labutti K."/>
            <person name="Barry K."/>
            <person name="Miao Y."/>
            <person name="Rahimi M.J."/>
            <person name="Shen Q."/>
            <person name="Grigoriev I.V."/>
            <person name="Kubicek C.P."/>
            <person name="Druzhinina I.S."/>
        </authorList>
    </citation>
    <scope>NUCLEOTIDE SEQUENCE [LARGE SCALE GENOMIC DNA]</scope>
    <source>
        <strain evidence="3 4">NJAU 4742</strain>
    </source>
</reference>
<dbReference type="GO" id="GO:0016740">
    <property type="term" value="F:transferase activity"/>
    <property type="evidence" value="ECO:0007669"/>
    <property type="project" value="UniProtKB-KW"/>
</dbReference>
<comment type="caution">
    <text evidence="3">The sequence shown here is derived from an EMBL/GenBank/DDBJ whole genome shotgun (WGS) entry which is preliminary data.</text>
</comment>
<dbReference type="InterPro" id="IPR036249">
    <property type="entry name" value="Thioredoxin-like_sf"/>
</dbReference>
<proteinExistence type="predicted"/>
<evidence type="ECO:0000259" key="1">
    <source>
        <dbReference type="Pfam" id="PF13409"/>
    </source>
</evidence>
<dbReference type="Gene3D" id="3.40.30.10">
    <property type="entry name" value="Glutaredoxin"/>
    <property type="match status" value="1"/>
</dbReference>
<organism evidence="3 4">
    <name type="scientific">Trichoderma guizhouense</name>
    <dbReference type="NCBI Taxonomy" id="1491466"/>
    <lineage>
        <taxon>Eukaryota</taxon>
        <taxon>Fungi</taxon>
        <taxon>Dikarya</taxon>
        <taxon>Ascomycota</taxon>
        <taxon>Pezizomycotina</taxon>
        <taxon>Sordariomycetes</taxon>
        <taxon>Hypocreomycetidae</taxon>
        <taxon>Hypocreales</taxon>
        <taxon>Hypocreaceae</taxon>
        <taxon>Trichoderma</taxon>
    </lineage>
</organism>
<sequence>MGSQEITLFDLPSKEPCASWSLNPWKTRFLLNYKGLEYKTEWLNYPEIAPRIRPHLPPNETGRAYSIPTIQFPDGTYVMESRKIAEAIEQRHPSPSVHLDDPTVQKIERLVFKSIKPLYPLLMYKISQVILTEKSYDYWVGQYTREYGMTLDEYERQFGGEKAWAAAQPAMSELTAILKEKQAEGPFFLGKEVSYADFVWLGGLIFVKRTDEKLFQELLDRTGDRAAHERLFEACAPWMKRDDY</sequence>
<feature type="domain" description="GST N-terminal" evidence="1">
    <location>
        <begin position="20"/>
        <end position="90"/>
    </location>
</feature>
<dbReference type="Pfam" id="PF22041">
    <property type="entry name" value="GST_C_7"/>
    <property type="match status" value="1"/>
</dbReference>
<dbReference type="Proteomes" id="UP000191004">
    <property type="component" value="Unassembled WGS sequence"/>
</dbReference>
<dbReference type="InterPro" id="IPR036282">
    <property type="entry name" value="Glutathione-S-Trfase_C_sf"/>
</dbReference>
<dbReference type="SUPFAM" id="SSF52833">
    <property type="entry name" value="Thioredoxin-like"/>
    <property type="match status" value="1"/>
</dbReference>